<dbReference type="Pfam" id="PF04542">
    <property type="entry name" value="Sigma70_r2"/>
    <property type="match status" value="1"/>
</dbReference>
<evidence type="ECO:0000256" key="3">
    <source>
        <dbReference type="ARBA" id="ARBA00023082"/>
    </source>
</evidence>
<dbReference type="OrthoDB" id="9782703at2"/>
<evidence type="ECO:0000313" key="7">
    <source>
        <dbReference type="EMBL" id="QAA33310.1"/>
    </source>
</evidence>
<protein>
    <submittedName>
        <fullName evidence="7">RNA polymerase subunit sigma-24</fullName>
    </submittedName>
</protein>
<sequence>MELTSNIEKVDSDSSDIVLAKKGDKDAFIRMIQSNKQSLYRVAVSFLSDSHDVEDAIQASIIKAYEGIGKLRKDEYFKTWIIRIVINQCKDILKKNKRLISIEEVSIDEGFTDDLTKLEIISAIKQLDSDLRIVTTLFYFEDMAQKDIAKILSIPEGTVRSRLSRARSKLYELLK</sequence>
<dbReference type="InterPro" id="IPR013324">
    <property type="entry name" value="RNA_pol_sigma_r3/r4-like"/>
</dbReference>
<dbReference type="InterPro" id="IPR013325">
    <property type="entry name" value="RNA_pol_sigma_r2"/>
</dbReference>
<evidence type="ECO:0000313" key="8">
    <source>
        <dbReference type="Proteomes" id="UP000286268"/>
    </source>
</evidence>
<dbReference type="InterPro" id="IPR039425">
    <property type="entry name" value="RNA_pol_sigma-70-like"/>
</dbReference>
<gene>
    <name evidence="7" type="ORF">C1I91_17580</name>
</gene>
<dbReference type="SUPFAM" id="SSF88659">
    <property type="entry name" value="Sigma3 and sigma4 domains of RNA polymerase sigma factors"/>
    <property type="match status" value="1"/>
</dbReference>
<dbReference type="PANTHER" id="PTHR43133:SF51">
    <property type="entry name" value="RNA POLYMERASE SIGMA FACTOR"/>
    <property type="match status" value="1"/>
</dbReference>
<dbReference type="GO" id="GO:0003677">
    <property type="term" value="F:DNA binding"/>
    <property type="evidence" value="ECO:0007669"/>
    <property type="project" value="InterPro"/>
</dbReference>
<dbReference type="Gene3D" id="1.10.10.10">
    <property type="entry name" value="Winged helix-like DNA-binding domain superfamily/Winged helix DNA-binding domain"/>
    <property type="match status" value="1"/>
</dbReference>
<dbReference type="InterPro" id="IPR014284">
    <property type="entry name" value="RNA_pol_sigma-70_dom"/>
</dbReference>
<dbReference type="GO" id="GO:0006352">
    <property type="term" value="P:DNA-templated transcription initiation"/>
    <property type="evidence" value="ECO:0007669"/>
    <property type="project" value="InterPro"/>
</dbReference>
<dbReference type="Proteomes" id="UP000286268">
    <property type="component" value="Chromosome"/>
</dbReference>
<keyword evidence="2" id="KW-0805">Transcription regulation</keyword>
<evidence type="ECO:0000256" key="1">
    <source>
        <dbReference type="ARBA" id="ARBA00010641"/>
    </source>
</evidence>
<dbReference type="InterPro" id="IPR013249">
    <property type="entry name" value="RNA_pol_sigma70_r4_t2"/>
</dbReference>
<dbReference type="PANTHER" id="PTHR43133">
    <property type="entry name" value="RNA POLYMERASE ECF-TYPE SIGMA FACTO"/>
    <property type="match status" value="1"/>
</dbReference>
<comment type="similarity">
    <text evidence="1">Belongs to the sigma-70 factor family. ECF subfamily.</text>
</comment>
<dbReference type="InterPro" id="IPR007627">
    <property type="entry name" value="RNA_pol_sigma70_r2"/>
</dbReference>
<name>A0A3R5QV22_9CLOT</name>
<dbReference type="Gene3D" id="1.10.1740.10">
    <property type="match status" value="1"/>
</dbReference>
<organism evidence="7 8">
    <name type="scientific">Clostridium manihotivorum</name>
    <dbReference type="NCBI Taxonomy" id="2320868"/>
    <lineage>
        <taxon>Bacteria</taxon>
        <taxon>Bacillati</taxon>
        <taxon>Bacillota</taxon>
        <taxon>Clostridia</taxon>
        <taxon>Eubacteriales</taxon>
        <taxon>Clostridiaceae</taxon>
        <taxon>Clostridium</taxon>
    </lineage>
</organism>
<dbReference type="EMBL" id="CP025746">
    <property type="protein sequence ID" value="QAA33310.1"/>
    <property type="molecule type" value="Genomic_DNA"/>
</dbReference>
<dbReference type="GO" id="GO:0016987">
    <property type="term" value="F:sigma factor activity"/>
    <property type="evidence" value="ECO:0007669"/>
    <property type="project" value="UniProtKB-KW"/>
</dbReference>
<feature type="domain" description="RNA polymerase sigma factor 70 region 4 type 2" evidence="6">
    <location>
        <begin position="118"/>
        <end position="170"/>
    </location>
</feature>
<dbReference type="CDD" id="cd06171">
    <property type="entry name" value="Sigma70_r4"/>
    <property type="match status" value="1"/>
</dbReference>
<evidence type="ECO:0000256" key="2">
    <source>
        <dbReference type="ARBA" id="ARBA00023015"/>
    </source>
</evidence>
<dbReference type="AlphaFoldDB" id="A0A3R5QV22"/>
<keyword evidence="8" id="KW-1185">Reference proteome</keyword>
<dbReference type="KEGG" id="cmah:C1I91_17580"/>
<accession>A0A3R5QV22</accession>
<dbReference type="Pfam" id="PF08281">
    <property type="entry name" value="Sigma70_r4_2"/>
    <property type="match status" value="1"/>
</dbReference>
<dbReference type="InterPro" id="IPR036388">
    <property type="entry name" value="WH-like_DNA-bd_sf"/>
</dbReference>
<keyword evidence="4" id="KW-0804">Transcription</keyword>
<evidence type="ECO:0000256" key="4">
    <source>
        <dbReference type="ARBA" id="ARBA00023163"/>
    </source>
</evidence>
<dbReference type="NCBIfam" id="TIGR02937">
    <property type="entry name" value="sigma70-ECF"/>
    <property type="match status" value="1"/>
</dbReference>
<feature type="domain" description="RNA polymerase sigma-70 region 2" evidence="5">
    <location>
        <begin position="31"/>
        <end position="98"/>
    </location>
</feature>
<proteinExistence type="inferred from homology"/>
<dbReference type="RefSeq" id="WP_128214033.1">
    <property type="nucleotide sequence ID" value="NZ_CP025746.1"/>
</dbReference>
<keyword evidence="3" id="KW-0731">Sigma factor</keyword>
<evidence type="ECO:0000259" key="5">
    <source>
        <dbReference type="Pfam" id="PF04542"/>
    </source>
</evidence>
<reference evidence="7 8" key="1">
    <citation type="submission" date="2018-01" db="EMBL/GenBank/DDBJ databases">
        <title>Genome Sequencing and Assembly of Anaerobacter polyendosporus strain CT4.</title>
        <authorList>
            <person name="Tachaapaikoon C."/>
            <person name="Sutheeworapong S."/>
            <person name="Jenjaroenpun P."/>
            <person name="Wongsurawat T."/>
            <person name="Nookeaw I."/>
            <person name="Cheawchanlertfa P."/>
            <person name="Kosugi A."/>
            <person name="Cheevadhanarak S."/>
            <person name="Ratanakhanokchai K."/>
        </authorList>
    </citation>
    <scope>NUCLEOTIDE SEQUENCE [LARGE SCALE GENOMIC DNA]</scope>
    <source>
        <strain evidence="7 8">CT4</strain>
    </source>
</reference>
<dbReference type="SUPFAM" id="SSF88946">
    <property type="entry name" value="Sigma2 domain of RNA polymerase sigma factors"/>
    <property type="match status" value="1"/>
</dbReference>
<evidence type="ECO:0000259" key="6">
    <source>
        <dbReference type="Pfam" id="PF08281"/>
    </source>
</evidence>